<dbReference type="InParanoid" id="A0A1C7NHD8"/>
<keyword evidence="3" id="KW-1185">Reference proteome</keyword>
<proteinExistence type="predicted"/>
<evidence type="ECO:0000313" key="2">
    <source>
        <dbReference type="EMBL" id="OBZ88428.1"/>
    </source>
</evidence>
<feature type="transmembrane region" description="Helical" evidence="1">
    <location>
        <begin position="43"/>
        <end position="63"/>
    </location>
</feature>
<organism evidence="2 3">
    <name type="scientific">Choanephora cucurbitarum</name>
    <dbReference type="NCBI Taxonomy" id="101091"/>
    <lineage>
        <taxon>Eukaryota</taxon>
        <taxon>Fungi</taxon>
        <taxon>Fungi incertae sedis</taxon>
        <taxon>Mucoromycota</taxon>
        <taxon>Mucoromycotina</taxon>
        <taxon>Mucoromycetes</taxon>
        <taxon>Mucorales</taxon>
        <taxon>Mucorineae</taxon>
        <taxon>Choanephoraceae</taxon>
        <taxon>Choanephoroideae</taxon>
        <taxon>Choanephora</taxon>
    </lineage>
</organism>
<protein>
    <submittedName>
        <fullName evidence="2">Uncharacterized protein</fullName>
    </submittedName>
</protein>
<name>A0A1C7NHD8_9FUNG</name>
<evidence type="ECO:0000313" key="3">
    <source>
        <dbReference type="Proteomes" id="UP000093000"/>
    </source>
</evidence>
<keyword evidence="1" id="KW-1133">Transmembrane helix</keyword>
<reference evidence="2 3" key="1">
    <citation type="submission" date="2016-03" db="EMBL/GenBank/DDBJ databases">
        <title>Choanephora cucurbitarum.</title>
        <authorList>
            <person name="Min B."/>
            <person name="Park H."/>
            <person name="Park J.-H."/>
            <person name="Shin H.-D."/>
            <person name="Choi I.-G."/>
        </authorList>
    </citation>
    <scope>NUCLEOTIDE SEQUENCE [LARGE SCALE GENOMIC DNA]</scope>
    <source>
        <strain evidence="2 3">KUS-F28377</strain>
    </source>
</reference>
<evidence type="ECO:0000256" key="1">
    <source>
        <dbReference type="SAM" id="Phobius"/>
    </source>
</evidence>
<dbReference type="EMBL" id="LUGH01000153">
    <property type="protein sequence ID" value="OBZ88428.1"/>
    <property type="molecule type" value="Genomic_DNA"/>
</dbReference>
<keyword evidence="1" id="KW-0472">Membrane</keyword>
<dbReference type="Proteomes" id="UP000093000">
    <property type="component" value="Unassembled WGS sequence"/>
</dbReference>
<keyword evidence="1" id="KW-0812">Transmembrane</keyword>
<comment type="caution">
    <text evidence="2">The sequence shown here is derived from an EMBL/GenBank/DDBJ whole genome shotgun (WGS) entry which is preliminary data.</text>
</comment>
<gene>
    <name evidence="2" type="ORF">A0J61_03529</name>
</gene>
<sequence length="86" mass="9515">MIEDQRSDKEGSIEQIIPASEPSLKSNHIDRKGLHCFSLGLKIFAIIAIIGIVILCALLPNYIQNKKALENESTDPTNARLPESKD</sequence>
<dbReference type="AlphaFoldDB" id="A0A1C7NHD8"/>
<accession>A0A1C7NHD8</accession>